<feature type="compositionally biased region" description="Basic and acidic residues" evidence="1">
    <location>
        <begin position="457"/>
        <end position="482"/>
    </location>
</feature>
<comment type="caution">
    <text evidence="3">The sequence shown here is derived from an EMBL/GenBank/DDBJ whole genome shotgun (WGS) entry which is preliminary data.</text>
</comment>
<dbReference type="HOGENOM" id="CLU_423889_0_0_1"/>
<reference evidence="3 4" key="1">
    <citation type="submission" date="2013-03" db="EMBL/GenBank/DDBJ databases">
        <title>The Genome Sequence of Capronia epimyces CBS 606.96.</title>
        <authorList>
            <consortium name="The Broad Institute Genomics Platform"/>
            <person name="Cuomo C."/>
            <person name="de Hoog S."/>
            <person name="Gorbushina A."/>
            <person name="Walker B."/>
            <person name="Young S.K."/>
            <person name="Zeng Q."/>
            <person name="Gargeya S."/>
            <person name="Fitzgerald M."/>
            <person name="Haas B."/>
            <person name="Abouelleil A."/>
            <person name="Allen A.W."/>
            <person name="Alvarado L."/>
            <person name="Arachchi H.M."/>
            <person name="Berlin A.M."/>
            <person name="Chapman S.B."/>
            <person name="Gainer-Dewar J."/>
            <person name="Goldberg J."/>
            <person name="Griggs A."/>
            <person name="Gujja S."/>
            <person name="Hansen M."/>
            <person name="Howarth C."/>
            <person name="Imamovic A."/>
            <person name="Ireland A."/>
            <person name="Larimer J."/>
            <person name="McCowan C."/>
            <person name="Murphy C."/>
            <person name="Pearson M."/>
            <person name="Poon T.W."/>
            <person name="Priest M."/>
            <person name="Roberts A."/>
            <person name="Saif S."/>
            <person name="Shea T."/>
            <person name="Sisk P."/>
            <person name="Sykes S."/>
            <person name="Wortman J."/>
            <person name="Nusbaum C."/>
            <person name="Birren B."/>
        </authorList>
    </citation>
    <scope>NUCLEOTIDE SEQUENCE [LARGE SCALE GENOMIC DNA]</scope>
    <source>
        <strain evidence="3 4">CBS 606.96</strain>
    </source>
</reference>
<dbReference type="EMBL" id="AMGY01000001">
    <property type="protein sequence ID" value="EXJ93012.1"/>
    <property type="molecule type" value="Genomic_DNA"/>
</dbReference>
<evidence type="ECO:0000313" key="4">
    <source>
        <dbReference type="Proteomes" id="UP000019478"/>
    </source>
</evidence>
<protein>
    <recommendedName>
        <fullName evidence="2">SET domain-containing protein</fullName>
    </recommendedName>
</protein>
<dbReference type="Gene3D" id="2.170.270.10">
    <property type="entry name" value="SET domain"/>
    <property type="match status" value="1"/>
</dbReference>
<dbReference type="AlphaFoldDB" id="W9YJD5"/>
<sequence length="647" mass="71941">MTRIKAGTRTPADGFDASTSEQVPVIVSRAQTGNKGWKILSSKDVEAGDPIFHEKALFLNVATKYQRPWKGPAAIGKETFGALIKSVAAFMQDSVIMTRALEAPVPETDSLGFLRNYFTRDVKLPAGISEEDVLEGLYGQSPRMETLEGQQRALELVGRFFRDALALEVDSGPEAVFAFSTFACVLNHSCHPNAIAIPKPRVHHYEGSDTFIGHVHVRALQPIKEGDEVTITYVSGFRPSRQEHQSDIARLFGFRCECETCESDKLDPNQRDLRNVVYRLYNELLTPPSVVDIPAPLVYRRAALVLDGFDALGIVHHPKRIVYDICTVRAWDMADSLRMHFFSAKALEWASVAYGDLLGPELERIQQRVQIALSGEVDPGDGSIWGHSTYVEYDMDPDLLDDLMFMMNHDRNDEVYHCLRVVGGKIEEIPEKANRKRIQAMLQQQQQQEQQEQQTKSQKEDLRSIDDIVREIEAMDKPESKKASKKAKKRSKKKAEEAREEDEDALPAPASAPAPAPTPAPTAAPTPAPAPVPAPAPARFRLGDLKPFVCPFGAADGISKQAWLQNNATKEALRYEPRDIGHLLAAKDGMGTNQEGFVLRARRDSVAGRIQGEKEFLELAGRLGRKIRTHSFGNDGSKKDLLKEAEV</sequence>
<dbReference type="PANTHER" id="PTHR12197">
    <property type="entry name" value="HISTONE-LYSINE N-METHYLTRANSFERASE SMYD"/>
    <property type="match status" value="1"/>
</dbReference>
<dbReference type="SMART" id="SM00317">
    <property type="entry name" value="SET"/>
    <property type="match status" value="1"/>
</dbReference>
<dbReference type="PANTHER" id="PTHR12197:SF251">
    <property type="entry name" value="EG:BACR7C10.4 PROTEIN"/>
    <property type="match status" value="1"/>
</dbReference>
<feature type="region of interest" description="Disordered" evidence="1">
    <location>
        <begin position="628"/>
        <end position="647"/>
    </location>
</feature>
<feature type="compositionally biased region" description="Pro residues" evidence="1">
    <location>
        <begin position="510"/>
        <end position="532"/>
    </location>
</feature>
<evidence type="ECO:0000313" key="3">
    <source>
        <dbReference type="EMBL" id="EXJ93012.1"/>
    </source>
</evidence>
<dbReference type="GeneID" id="19165702"/>
<dbReference type="Proteomes" id="UP000019478">
    <property type="component" value="Unassembled WGS sequence"/>
</dbReference>
<dbReference type="OrthoDB" id="4152592at2759"/>
<feature type="compositionally biased region" description="Low complexity" evidence="1">
    <location>
        <begin position="443"/>
        <end position="454"/>
    </location>
</feature>
<gene>
    <name evidence="3" type="ORF">A1O3_01568</name>
</gene>
<dbReference type="CDD" id="cd20071">
    <property type="entry name" value="SET_SMYD"/>
    <property type="match status" value="1"/>
</dbReference>
<feature type="domain" description="SET" evidence="2">
    <location>
        <begin position="23"/>
        <end position="234"/>
    </location>
</feature>
<organism evidence="3 4">
    <name type="scientific">Capronia epimyces CBS 606.96</name>
    <dbReference type="NCBI Taxonomy" id="1182542"/>
    <lineage>
        <taxon>Eukaryota</taxon>
        <taxon>Fungi</taxon>
        <taxon>Dikarya</taxon>
        <taxon>Ascomycota</taxon>
        <taxon>Pezizomycotina</taxon>
        <taxon>Eurotiomycetes</taxon>
        <taxon>Chaetothyriomycetidae</taxon>
        <taxon>Chaetothyriales</taxon>
        <taxon>Herpotrichiellaceae</taxon>
        <taxon>Capronia</taxon>
    </lineage>
</organism>
<dbReference type="Pfam" id="PF00856">
    <property type="entry name" value="SET"/>
    <property type="match status" value="1"/>
</dbReference>
<dbReference type="PROSITE" id="PS50280">
    <property type="entry name" value="SET"/>
    <property type="match status" value="1"/>
</dbReference>
<dbReference type="InterPro" id="IPR046341">
    <property type="entry name" value="SET_dom_sf"/>
</dbReference>
<dbReference type="SUPFAM" id="SSF82199">
    <property type="entry name" value="SET domain"/>
    <property type="match status" value="1"/>
</dbReference>
<accession>W9YJD5</accession>
<dbReference type="eggNOG" id="ENOG502RA1J">
    <property type="taxonomic scope" value="Eukaryota"/>
</dbReference>
<proteinExistence type="predicted"/>
<dbReference type="RefSeq" id="XP_007729902.1">
    <property type="nucleotide sequence ID" value="XM_007731712.1"/>
</dbReference>
<dbReference type="InterPro" id="IPR050869">
    <property type="entry name" value="H3K4_H4K5_MeTrfase"/>
</dbReference>
<dbReference type="GO" id="GO:0005634">
    <property type="term" value="C:nucleus"/>
    <property type="evidence" value="ECO:0007669"/>
    <property type="project" value="TreeGrafter"/>
</dbReference>
<dbReference type="InterPro" id="IPR001214">
    <property type="entry name" value="SET_dom"/>
</dbReference>
<evidence type="ECO:0000259" key="2">
    <source>
        <dbReference type="PROSITE" id="PS50280"/>
    </source>
</evidence>
<feature type="compositionally biased region" description="Basic residues" evidence="1">
    <location>
        <begin position="483"/>
        <end position="493"/>
    </location>
</feature>
<keyword evidence="4" id="KW-1185">Reference proteome</keyword>
<feature type="compositionally biased region" description="Basic and acidic residues" evidence="1">
    <location>
        <begin position="636"/>
        <end position="647"/>
    </location>
</feature>
<name>W9YJD5_9EURO</name>
<feature type="region of interest" description="Disordered" evidence="1">
    <location>
        <begin position="437"/>
        <end position="532"/>
    </location>
</feature>
<dbReference type="STRING" id="1182542.W9YJD5"/>
<evidence type="ECO:0000256" key="1">
    <source>
        <dbReference type="SAM" id="MobiDB-lite"/>
    </source>
</evidence>